<dbReference type="InterPro" id="IPR011705">
    <property type="entry name" value="BACK"/>
</dbReference>
<dbReference type="GeneTree" id="ENSGT00940000154664"/>
<dbReference type="SUPFAM" id="SSF54695">
    <property type="entry name" value="POZ domain"/>
    <property type="match status" value="1"/>
</dbReference>
<gene>
    <name evidence="5" type="primary">KLHL10</name>
</gene>
<feature type="domain" description="BACK" evidence="4">
    <location>
        <begin position="119"/>
        <end position="222"/>
    </location>
</feature>
<evidence type="ECO:0000259" key="4">
    <source>
        <dbReference type="SMART" id="SM00875"/>
    </source>
</evidence>
<dbReference type="FunFam" id="1.25.40.420:FF:000001">
    <property type="entry name" value="Kelch-like family member 12"/>
    <property type="match status" value="1"/>
</dbReference>
<dbReference type="STRING" id="64144.ENSATEP00000017219"/>
<protein>
    <submittedName>
        <fullName evidence="5">Uncharacterized protein</fullName>
    </submittedName>
</protein>
<name>A0A3Q1ICG9_ANATE</name>
<reference evidence="5" key="1">
    <citation type="submission" date="2021-04" db="EMBL/GenBank/DDBJ databases">
        <authorList>
            <consortium name="Wellcome Sanger Institute Data Sharing"/>
        </authorList>
    </citation>
    <scope>NUCLEOTIDE SEQUENCE [LARGE SCALE GENOMIC DNA]</scope>
</reference>
<dbReference type="AlphaFoldDB" id="A0A3Q1ICG9"/>
<sequence>MSKNSSVYNELRLENQLCDAVIRVDKVEFHVHKVILCNSSPYFRALFTHWSSPDSRLFDIPDVSPGMMKLIIEFAYTGSVPVTQENIQELFITADRFNVLGITEACCDVLEKHLAPYNCIGIWWFTDVYYYPEVKHKAFLFVLKHFEVVAATSEEFLQLSVHDLSQIIENDQLTVRNEKTVFEAIIRWITHAPDERREYISLLLSKVRLALMSPEYIMETVNDNEMVKTSDKCRPVLLRAMEAMLDIRTQSCSDGIFFNPLSRPRIPHEVLLAIGGWSGGSPTNSIEAYNVCADRWVNISNYGEAPRAYHGTAFLNGSVYCVGGFDNVEQFSTVHRFDLGTHTWQEVAPMHSSRCYVSVTVMDGYIYAIGGYDGHDRLETAERYQPQTNQWTLIASMHNQRSDASCTTHAGKIYICGGFNGSECLSTAECYSPETNQWTMIASMDNRRSGIGIVTYANCVFAVGGFDGTTRLRTVEAYNTETNTWRPVPSMLKPRSNFGIAVMDGCLFVVGGFNGFSTTLDVECYDAETSEWSDVRDMEVSRSALSCCVVYGLNNMGDYAVPRGPLQFSNEEGDEVE</sequence>
<organism evidence="5 6">
    <name type="scientific">Anabas testudineus</name>
    <name type="common">Climbing perch</name>
    <name type="synonym">Anthias testudineus</name>
    <dbReference type="NCBI Taxonomy" id="64144"/>
    <lineage>
        <taxon>Eukaryota</taxon>
        <taxon>Metazoa</taxon>
        <taxon>Chordata</taxon>
        <taxon>Craniata</taxon>
        <taxon>Vertebrata</taxon>
        <taxon>Euteleostomi</taxon>
        <taxon>Actinopterygii</taxon>
        <taxon>Neopterygii</taxon>
        <taxon>Teleostei</taxon>
        <taxon>Neoteleostei</taxon>
        <taxon>Acanthomorphata</taxon>
        <taxon>Anabantaria</taxon>
        <taxon>Anabantiformes</taxon>
        <taxon>Anabantoidei</taxon>
        <taxon>Anabantidae</taxon>
        <taxon>Anabas</taxon>
    </lineage>
</organism>
<dbReference type="PRINTS" id="PR00501">
    <property type="entry name" value="KELCHREPEAT"/>
</dbReference>
<dbReference type="InterPro" id="IPR011333">
    <property type="entry name" value="SKP1/BTB/POZ_sf"/>
</dbReference>
<dbReference type="InterPro" id="IPR015915">
    <property type="entry name" value="Kelch-typ_b-propeller"/>
</dbReference>
<keyword evidence="1" id="KW-0880">Kelch repeat</keyword>
<dbReference type="InterPro" id="IPR006652">
    <property type="entry name" value="Kelch_1"/>
</dbReference>
<dbReference type="Proteomes" id="UP000265040">
    <property type="component" value="Chromosome 7"/>
</dbReference>
<dbReference type="Pfam" id="PF01344">
    <property type="entry name" value="Kelch_1"/>
    <property type="match status" value="2"/>
</dbReference>
<dbReference type="Gene3D" id="3.30.710.10">
    <property type="entry name" value="Potassium Channel Kv1.1, Chain A"/>
    <property type="match status" value="1"/>
</dbReference>
<proteinExistence type="predicted"/>
<dbReference type="SMART" id="SM00225">
    <property type="entry name" value="BTB"/>
    <property type="match status" value="1"/>
</dbReference>
<dbReference type="Gene3D" id="2.120.10.80">
    <property type="entry name" value="Kelch-type beta propeller"/>
    <property type="match status" value="2"/>
</dbReference>
<evidence type="ECO:0000259" key="3">
    <source>
        <dbReference type="SMART" id="SM00225"/>
    </source>
</evidence>
<dbReference type="Pfam" id="PF24681">
    <property type="entry name" value="Kelch_KLHDC2_KLHL20_DRC7"/>
    <property type="match status" value="1"/>
</dbReference>
<dbReference type="PANTHER" id="PTHR45632:SF3">
    <property type="entry name" value="KELCH-LIKE PROTEIN 32"/>
    <property type="match status" value="1"/>
</dbReference>
<reference evidence="5" key="3">
    <citation type="submission" date="2025-09" db="UniProtKB">
        <authorList>
            <consortium name="Ensembl"/>
        </authorList>
    </citation>
    <scope>IDENTIFICATION</scope>
</reference>
<dbReference type="Gene3D" id="1.25.40.420">
    <property type="match status" value="1"/>
</dbReference>
<dbReference type="SMART" id="SM00875">
    <property type="entry name" value="BACK"/>
    <property type="match status" value="1"/>
</dbReference>
<dbReference type="SMART" id="SM00612">
    <property type="entry name" value="Kelch"/>
    <property type="match status" value="6"/>
</dbReference>
<accession>A0A3Q1ICG9</accession>
<keyword evidence="6" id="KW-1185">Reference proteome</keyword>
<dbReference type="SUPFAM" id="SSF117281">
    <property type="entry name" value="Kelch motif"/>
    <property type="match status" value="1"/>
</dbReference>
<keyword evidence="2" id="KW-0677">Repeat</keyword>
<dbReference type="OMA" id="KIRLAWM"/>
<evidence type="ECO:0000256" key="1">
    <source>
        <dbReference type="ARBA" id="ARBA00022441"/>
    </source>
</evidence>
<dbReference type="Pfam" id="PF07707">
    <property type="entry name" value="BACK"/>
    <property type="match status" value="1"/>
</dbReference>
<feature type="domain" description="BTB" evidence="3">
    <location>
        <begin position="18"/>
        <end position="114"/>
    </location>
</feature>
<dbReference type="PIRSF" id="PIRSF037037">
    <property type="entry name" value="Kelch-like_protein_gigaxonin"/>
    <property type="match status" value="1"/>
</dbReference>
<reference evidence="5" key="2">
    <citation type="submission" date="2025-08" db="UniProtKB">
        <authorList>
            <consortium name="Ensembl"/>
        </authorList>
    </citation>
    <scope>IDENTIFICATION</scope>
</reference>
<dbReference type="InParanoid" id="A0A3Q1ICG9"/>
<dbReference type="Ensembl" id="ENSATET00000017510.3">
    <property type="protein sequence ID" value="ENSATEP00000017219.1"/>
    <property type="gene ID" value="ENSATEG00000011944.3"/>
</dbReference>
<evidence type="ECO:0000313" key="5">
    <source>
        <dbReference type="Ensembl" id="ENSATEP00000017219.1"/>
    </source>
</evidence>
<dbReference type="InterPro" id="IPR000210">
    <property type="entry name" value="BTB/POZ_dom"/>
</dbReference>
<dbReference type="OrthoDB" id="191037at2759"/>
<evidence type="ECO:0000256" key="2">
    <source>
        <dbReference type="ARBA" id="ARBA00022737"/>
    </source>
</evidence>
<dbReference type="Pfam" id="PF00651">
    <property type="entry name" value="BTB"/>
    <property type="match status" value="1"/>
</dbReference>
<dbReference type="InterPro" id="IPR017096">
    <property type="entry name" value="BTB-kelch_protein"/>
</dbReference>
<dbReference type="PANTHER" id="PTHR45632">
    <property type="entry name" value="LD33804P"/>
    <property type="match status" value="1"/>
</dbReference>
<evidence type="ECO:0000313" key="6">
    <source>
        <dbReference type="Proteomes" id="UP000265040"/>
    </source>
</evidence>